<evidence type="ECO:0000256" key="2">
    <source>
        <dbReference type="ARBA" id="ARBA00009677"/>
    </source>
</evidence>
<evidence type="ECO:0000313" key="8">
    <source>
        <dbReference type="EMBL" id="MDQ0317591.1"/>
    </source>
</evidence>
<dbReference type="PANTHER" id="PTHR30435">
    <property type="entry name" value="FLAGELLAR PROTEIN"/>
    <property type="match status" value="1"/>
</dbReference>
<dbReference type="Proteomes" id="UP001229244">
    <property type="component" value="Unassembled WGS sequence"/>
</dbReference>
<dbReference type="AlphaFoldDB" id="A0AAE4ATS8"/>
<keyword evidence="8" id="KW-0969">Cilium</keyword>
<dbReference type="RefSeq" id="WP_306887514.1">
    <property type="nucleotide sequence ID" value="NZ_JAUSUL010000006.1"/>
</dbReference>
<feature type="domain" description="Flagellar basal-body/hook protein C-terminal" evidence="7">
    <location>
        <begin position="93"/>
        <end position="135"/>
    </location>
</feature>
<keyword evidence="8" id="KW-0966">Cell projection</keyword>
<accession>A0AAE4ATS8</accession>
<dbReference type="NCBIfam" id="TIGR01395">
    <property type="entry name" value="FlgC"/>
    <property type="match status" value="1"/>
</dbReference>
<comment type="caution">
    <text evidence="8">The sequence shown here is derived from an EMBL/GenBank/DDBJ whole genome shotgun (WGS) entry which is preliminary data.</text>
</comment>
<keyword evidence="4 6" id="KW-0975">Bacterial flagellum</keyword>
<evidence type="ECO:0000259" key="7">
    <source>
        <dbReference type="Pfam" id="PF06429"/>
    </source>
</evidence>
<reference evidence="8" key="1">
    <citation type="submission" date="2023-07" db="EMBL/GenBank/DDBJ databases">
        <title>Genomic Encyclopedia of Type Strains, Phase IV (KMG-IV): sequencing the most valuable type-strain genomes for metagenomic binning, comparative biology and taxonomic classification.</title>
        <authorList>
            <person name="Goeker M."/>
        </authorList>
    </citation>
    <scope>NUCLEOTIDE SEQUENCE</scope>
    <source>
        <strain evidence="8">DSM 21202</strain>
    </source>
</reference>
<dbReference type="PANTHER" id="PTHR30435:SF2">
    <property type="entry name" value="FLAGELLAR BASAL-BODY ROD PROTEIN FLGC"/>
    <property type="match status" value="1"/>
</dbReference>
<proteinExistence type="inferred from homology"/>
<evidence type="ECO:0000256" key="3">
    <source>
        <dbReference type="ARBA" id="ARBA00017941"/>
    </source>
</evidence>
<keyword evidence="9" id="KW-1185">Reference proteome</keyword>
<evidence type="ECO:0000313" key="9">
    <source>
        <dbReference type="Proteomes" id="UP001229244"/>
    </source>
</evidence>
<sequence length="140" mass="15220">MIDPLTSIGRLAGAGLEAQSARLRIVAENLANAQSTGSTQGADPYSRKTILFESKFDAALGAERVRVDAIVNDDDTPFRIEYDPGHPAADADGNVKLPNVNMLMEMADMREATRSYEANLQMMKQARSMVSMTIDLLRGS</sequence>
<keyword evidence="8" id="KW-0282">Flagellum</keyword>
<dbReference type="InterPro" id="IPR006299">
    <property type="entry name" value="FlgC"/>
</dbReference>
<evidence type="ECO:0000256" key="1">
    <source>
        <dbReference type="ARBA" id="ARBA00004117"/>
    </source>
</evidence>
<comment type="subunit">
    <text evidence="5 6">The basal body constitutes a major portion of the flagellar organelle and consists of four rings (L,P,S, and M) mounted on a central rod. The rod consists of about 26 subunits of FlgG in the distal portion, and FlgB, FlgC and FlgF are thought to build up the proximal portion of the rod with about 6 subunits each.</text>
</comment>
<comment type="similarity">
    <text evidence="2">Belongs to the flagella basal body rod proteins family.</text>
</comment>
<dbReference type="GO" id="GO:0071978">
    <property type="term" value="P:bacterial-type flagellum-dependent swarming motility"/>
    <property type="evidence" value="ECO:0007669"/>
    <property type="project" value="TreeGrafter"/>
</dbReference>
<evidence type="ECO:0000256" key="5">
    <source>
        <dbReference type="ARBA" id="ARBA00025933"/>
    </source>
</evidence>
<evidence type="ECO:0000256" key="4">
    <source>
        <dbReference type="ARBA" id="ARBA00023143"/>
    </source>
</evidence>
<comment type="subcellular location">
    <subcellularLocation>
        <location evidence="1 6">Bacterial flagellum basal body</location>
    </subcellularLocation>
</comment>
<dbReference type="EMBL" id="JAUSUL010000006">
    <property type="protein sequence ID" value="MDQ0317591.1"/>
    <property type="molecule type" value="Genomic_DNA"/>
</dbReference>
<name>A0AAE4ATS8_9HYPH</name>
<gene>
    <name evidence="8" type="ORF">J2S73_004077</name>
</gene>
<evidence type="ECO:0000256" key="6">
    <source>
        <dbReference type="RuleBase" id="RU362062"/>
    </source>
</evidence>
<dbReference type="Pfam" id="PF06429">
    <property type="entry name" value="Flg_bbr_C"/>
    <property type="match status" value="1"/>
</dbReference>
<dbReference type="GO" id="GO:0030694">
    <property type="term" value="C:bacterial-type flagellum basal body, rod"/>
    <property type="evidence" value="ECO:0007669"/>
    <property type="project" value="UniProtKB-UniRule"/>
</dbReference>
<dbReference type="InterPro" id="IPR010930">
    <property type="entry name" value="Flg_bb/hook_C_dom"/>
</dbReference>
<organism evidence="8 9">
    <name type="scientific">Amorphus orientalis</name>
    <dbReference type="NCBI Taxonomy" id="649198"/>
    <lineage>
        <taxon>Bacteria</taxon>
        <taxon>Pseudomonadati</taxon>
        <taxon>Pseudomonadota</taxon>
        <taxon>Alphaproteobacteria</taxon>
        <taxon>Hyphomicrobiales</taxon>
        <taxon>Amorphaceae</taxon>
        <taxon>Amorphus</taxon>
    </lineage>
</organism>
<protein>
    <recommendedName>
        <fullName evidence="3 6">Flagellar basal-body rod protein FlgC</fullName>
    </recommendedName>
</protein>